<reference evidence="2 3" key="1">
    <citation type="submission" date="2023-02" db="EMBL/GenBank/DDBJ databases">
        <title>Genome sequence of Lentisphaera profundi SAORIC-696.</title>
        <authorList>
            <person name="Kim e."/>
            <person name="Cho J.-C."/>
            <person name="Choi A."/>
            <person name="Kang I."/>
        </authorList>
    </citation>
    <scope>NUCLEOTIDE SEQUENCE [LARGE SCALE GENOMIC DNA]</scope>
    <source>
        <strain evidence="2 3">SAORIC-696</strain>
    </source>
</reference>
<dbReference type="InterPro" id="IPR012902">
    <property type="entry name" value="N_methyl_site"/>
</dbReference>
<name>A0ABY7VWC9_9BACT</name>
<dbReference type="Gene3D" id="3.30.700.10">
    <property type="entry name" value="Glycoprotein, Type 4 Pilin"/>
    <property type="match status" value="1"/>
</dbReference>
<dbReference type="PANTHER" id="PTHR30093:SF2">
    <property type="entry name" value="TYPE II SECRETION SYSTEM PROTEIN H"/>
    <property type="match status" value="1"/>
</dbReference>
<dbReference type="Proteomes" id="UP001214250">
    <property type="component" value="Chromosome 1"/>
</dbReference>
<evidence type="ECO:0000313" key="2">
    <source>
        <dbReference type="EMBL" id="WDE97044.1"/>
    </source>
</evidence>
<dbReference type="NCBIfam" id="TIGR02532">
    <property type="entry name" value="IV_pilin_GFxxxE"/>
    <property type="match status" value="1"/>
</dbReference>
<keyword evidence="1" id="KW-0812">Transmembrane</keyword>
<dbReference type="RefSeq" id="WP_274151187.1">
    <property type="nucleotide sequence ID" value="NZ_CP117811.1"/>
</dbReference>
<organism evidence="2 3">
    <name type="scientific">Lentisphaera profundi</name>
    <dbReference type="NCBI Taxonomy" id="1658616"/>
    <lineage>
        <taxon>Bacteria</taxon>
        <taxon>Pseudomonadati</taxon>
        <taxon>Lentisphaerota</taxon>
        <taxon>Lentisphaeria</taxon>
        <taxon>Lentisphaerales</taxon>
        <taxon>Lentisphaeraceae</taxon>
        <taxon>Lentisphaera</taxon>
    </lineage>
</organism>
<dbReference type="SUPFAM" id="SSF54523">
    <property type="entry name" value="Pili subunits"/>
    <property type="match status" value="1"/>
</dbReference>
<keyword evidence="3" id="KW-1185">Reference proteome</keyword>
<evidence type="ECO:0000313" key="3">
    <source>
        <dbReference type="Proteomes" id="UP001214250"/>
    </source>
</evidence>
<accession>A0ABY7VWC9</accession>
<feature type="transmembrane region" description="Helical" evidence="1">
    <location>
        <begin position="12"/>
        <end position="32"/>
    </location>
</feature>
<sequence length="219" mass="23855">MDTKHQFKFTLIELLVVIAIIGILASLLLPVLGKARKTAIRSVCLNNQKQLGISFMLYLDDNKSRYPSASDGNRSWDDQISDSLTTAEKNQNPLGAGIDVGNGAVLICPSDKISRGNYQTRSYSLNAGDGTGGWIGGVGNTAGVSLYASDINSASDLVLLTERANTNNRRGRSNYSHMGSALYHLGDAVHGRDFFYNTLFCDGHVEFIHRGEILLKQEN</sequence>
<proteinExistence type="predicted"/>
<keyword evidence="1" id="KW-0472">Membrane</keyword>
<keyword evidence="1" id="KW-1133">Transmembrane helix</keyword>
<dbReference type="EMBL" id="CP117811">
    <property type="protein sequence ID" value="WDE97044.1"/>
    <property type="molecule type" value="Genomic_DNA"/>
</dbReference>
<gene>
    <name evidence="2" type="ORF">PQO03_03615</name>
</gene>
<evidence type="ECO:0000256" key="1">
    <source>
        <dbReference type="SAM" id="Phobius"/>
    </source>
</evidence>
<dbReference type="PANTHER" id="PTHR30093">
    <property type="entry name" value="GENERAL SECRETION PATHWAY PROTEIN G"/>
    <property type="match status" value="1"/>
</dbReference>
<protein>
    <submittedName>
        <fullName evidence="2">Type II secretion system protein</fullName>
    </submittedName>
</protein>
<dbReference type="InterPro" id="IPR045584">
    <property type="entry name" value="Pilin-like"/>
</dbReference>